<dbReference type="Proteomes" id="UP000186817">
    <property type="component" value="Unassembled WGS sequence"/>
</dbReference>
<dbReference type="AlphaFoldDB" id="A0A1Q9BQL2"/>
<evidence type="ECO:0000313" key="2">
    <source>
        <dbReference type="Proteomes" id="UP000186817"/>
    </source>
</evidence>
<dbReference type="EMBL" id="LSRX01006803">
    <property type="protein sequence ID" value="OLP72977.1"/>
    <property type="molecule type" value="Genomic_DNA"/>
</dbReference>
<name>A0A1Q9BQL2_SYMMI</name>
<reference evidence="1 2" key="1">
    <citation type="submission" date="2016-02" db="EMBL/GenBank/DDBJ databases">
        <title>Genome analysis of coral dinoflagellate symbionts highlights evolutionary adaptations to a symbiotic lifestyle.</title>
        <authorList>
            <person name="Aranda M."/>
            <person name="Li Y."/>
            <person name="Liew Y.J."/>
            <person name="Baumgarten S."/>
            <person name="Simakov O."/>
            <person name="Wilson M."/>
            <person name="Piel J."/>
            <person name="Ashoor H."/>
            <person name="Bougouffa S."/>
            <person name="Bajic V.B."/>
            <person name="Ryu T."/>
            <person name="Ravasi T."/>
            <person name="Bayer T."/>
            <person name="Micklem G."/>
            <person name="Kim H."/>
            <person name="Bhak J."/>
            <person name="Lajeunesse T.C."/>
            <person name="Voolstra C.R."/>
        </authorList>
    </citation>
    <scope>NUCLEOTIDE SEQUENCE [LARGE SCALE GENOMIC DNA]</scope>
    <source>
        <strain evidence="1 2">CCMP2467</strain>
    </source>
</reference>
<protein>
    <submittedName>
        <fullName evidence="1">Uncharacterized protein</fullName>
    </submittedName>
</protein>
<evidence type="ECO:0000313" key="1">
    <source>
        <dbReference type="EMBL" id="OLP72977.1"/>
    </source>
</evidence>
<keyword evidence="2" id="KW-1185">Reference proteome</keyword>
<comment type="caution">
    <text evidence="1">The sequence shown here is derived from an EMBL/GenBank/DDBJ whole genome shotgun (WGS) entry which is preliminary data.</text>
</comment>
<organism evidence="1 2">
    <name type="scientific">Symbiodinium microadriaticum</name>
    <name type="common">Dinoflagellate</name>
    <name type="synonym">Zooxanthella microadriatica</name>
    <dbReference type="NCBI Taxonomy" id="2951"/>
    <lineage>
        <taxon>Eukaryota</taxon>
        <taxon>Sar</taxon>
        <taxon>Alveolata</taxon>
        <taxon>Dinophyceae</taxon>
        <taxon>Suessiales</taxon>
        <taxon>Symbiodiniaceae</taxon>
        <taxon>Symbiodinium</taxon>
    </lineage>
</organism>
<sequence length="144" mass="16042">MHFRTAACQELSRLQANSTSAGIQREVIRERKRQSQEHHPLLFGPAGRVREVSALRIPKKTRLGDTKAFAFTVATNPFDDVVRKELDQMGTMEAAVWSENEVLLLAAEGEQRARASGARRLQHPVFLSAVVVVHVGVHAPRVQL</sequence>
<accession>A0A1Q9BQL2</accession>
<gene>
    <name evidence="1" type="ORF">AK812_SmicGene47980</name>
</gene>
<feature type="non-terminal residue" evidence="1">
    <location>
        <position position="144"/>
    </location>
</feature>
<proteinExistence type="predicted"/>